<keyword evidence="10" id="KW-1185">Reference proteome</keyword>
<accession>A0A1D3D171</accession>
<dbReference type="GO" id="GO:0003724">
    <property type="term" value="F:RNA helicase activity"/>
    <property type="evidence" value="ECO:0007669"/>
    <property type="project" value="TreeGrafter"/>
</dbReference>
<keyword evidence="4" id="KW-0067">ATP-binding</keyword>
<dbReference type="InterPro" id="IPR001650">
    <property type="entry name" value="Helicase_C-like"/>
</dbReference>
<evidence type="ECO:0000256" key="3">
    <source>
        <dbReference type="ARBA" id="ARBA00022806"/>
    </source>
</evidence>
<dbReference type="EMBL" id="JROU02001174">
    <property type="protein sequence ID" value="OEH77201.1"/>
    <property type="molecule type" value="Genomic_DNA"/>
</dbReference>
<dbReference type="InterPro" id="IPR050079">
    <property type="entry name" value="DEAD_box_RNA_helicase"/>
</dbReference>
<evidence type="ECO:0000256" key="5">
    <source>
        <dbReference type="SAM" id="MobiDB-lite"/>
    </source>
</evidence>
<dbReference type="Pfam" id="PF00271">
    <property type="entry name" value="Helicase_C"/>
    <property type="match status" value="1"/>
</dbReference>
<dbReference type="SMART" id="SM00490">
    <property type="entry name" value="HELICc"/>
    <property type="match status" value="1"/>
</dbReference>
<dbReference type="InParanoid" id="A0A1D3D171"/>
<dbReference type="GO" id="GO:0016787">
    <property type="term" value="F:hydrolase activity"/>
    <property type="evidence" value="ECO:0007669"/>
    <property type="project" value="UniProtKB-KW"/>
</dbReference>
<dbReference type="VEuPathDB" id="ToxoDB:cyc_02257"/>
<sequence>MDEADKLLCPEYAEEISRLLAAAPKEKVVLLFSATMTSSVCKLNKACLVKPIKVSVDKKTATAPVLLQQFLLLPLKHKWTYAAALLQQHRSFNSIMIFTNTCLAARKLATYLRHMAFDAVCLHGQMTQPQRIGALAKFRAGEVRILVTTEVGSRGLDISQVEFVLNFDVPLSSKDYIHRHAPPRLPIEIADAALPPFGAANEVVGRTARAGRSGRALTFVTQYDVEAYQRIEFALEKKLEEYAVRVSPGVFCKSASAAAQLSSRPTLPFFTLLAVLMFSLHYHPVVLWSPLWTLLCPFPLPPYGCFLAPATLLPIFLPAPPIAPAFSLFLFPSACWCIRSRVGAFPAGCLQDLPEEKALAFHERALEALRETELELHEAQEARSNKKRKHNQTNRKRKA</sequence>
<evidence type="ECO:0000259" key="7">
    <source>
        <dbReference type="PROSITE" id="PS51192"/>
    </source>
</evidence>
<gene>
    <name evidence="9" type="ORF">cyc_02257</name>
</gene>
<dbReference type="PROSITE" id="PS51194">
    <property type="entry name" value="HELICASE_CTER"/>
    <property type="match status" value="1"/>
</dbReference>
<dbReference type="VEuPathDB" id="ToxoDB:LOC34619135"/>
<keyword evidence="1" id="KW-0547">Nucleotide-binding</keyword>
<evidence type="ECO:0000256" key="1">
    <source>
        <dbReference type="ARBA" id="ARBA00022741"/>
    </source>
</evidence>
<keyword evidence="6" id="KW-1133">Transmembrane helix</keyword>
<feature type="domain" description="Helicase ATP-binding" evidence="7">
    <location>
        <begin position="1"/>
        <end position="54"/>
    </location>
</feature>
<keyword evidence="2" id="KW-0378">Hydrolase</keyword>
<feature type="compositionally biased region" description="Basic residues" evidence="5">
    <location>
        <begin position="385"/>
        <end position="399"/>
    </location>
</feature>
<feature type="transmembrane region" description="Helical" evidence="6">
    <location>
        <begin position="306"/>
        <end position="331"/>
    </location>
</feature>
<evidence type="ECO:0000313" key="9">
    <source>
        <dbReference type="EMBL" id="OEH77201.1"/>
    </source>
</evidence>
<keyword evidence="3 9" id="KW-0347">Helicase</keyword>
<evidence type="ECO:0000259" key="8">
    <source>
        <dbReference type="PROSITE" id="PS51194"/>
    </source>
</evidence>
<evidence type="ECO:0000256" key="6">
    <source>
        <dbReference type="SAM" id="Phobius"/>
    </source>
</evidence>
<keyword evidence="6" id="KW-0472">Membrane</keyword>
<evidence type="ECO:0000256" key="4">
    <source>
        <dbReference type="ARBA" id="ARBA00022840"/>
    </source>
</evidence>
<evidence type="ECO:0000313" key="10">
    <source>
        <dbReference type="Proteomes" id="UP000095192"/>
    </source>
</evidence>
<proteinExistence type="predicted"/>
<dbReference type="Proteomes" id="UP000095192">
    <property type="component" value="Unassembled WGS sequence"/>
</dbReference>
<dbReference type="Gene3D" id="3.40.50.300">
    <property type="entry name" value="P-loop containing nucleotide triphosphate hydrolases"/>
    <property type="match status" value="2"/>
</dbReference>
<keyword evidence="6" id="KW-0812">Transmembrane</keyword>
<comment type="caution">
    <text evidence="9">The sequence shown here is derived from an EMBL/GenBank/DDBJ whole genome shotgun (WGS) entry which is preliminary data.</text>
</comment>
<dbReference type="PANTHER" id="PTHR47959:SF24">
    <property type="entry name" value="ATP-DEPENDENT RNA HELICASE"/>
    <property type="match status" value="1"/>
</dbReference>
<protein>
    <submittedName>
        <fullName evidence="9">Dead deah box helicase domain-containing protein</fullName>
    </submittedName>
</protein>
<dbReference type="InterPro" id="IPR014001">
    <property type="entry name" value="Helicase_ATP-bd"/>
</dbReference>
<dbReference type="AlphaFoldDB" id="A0A1D3D171"/>
<feature type="domain" description="Helicase C-terminal" evidence="8">
    <location>
        <begin position="84"/>
        <end position="250"/>
    </location>
</feature>
<feature type="transmembrane region" description="Helical" evidence="6">
    <location>
        <begin position="267"/>
        <end position="286"/>
    </location>
</feature>
<organism evidence="9 10">
    <name type="scientific">Cyclospora cayetanensis</name>
    <dbReference type="NCBI Taxonomy" id="88456"/>
    <lineage>
        <taxon>Eukaryota</taxon>
        <taxon>Sar</taxon>
        <taxon>Alveolata</taxon>
        <taxon>Apicomplexa</taxon>
        <taxon>Conoidasida</taxon>
        <taxon>Coccidia</taxon>
        <taxon>Eucoccidiorida</taxon>
        <taxon>Eimeriorina</taxon>
        <taxon>Eimeriidae</taxon>
        <taxon>Cyclospora</taxon>
    </lineage>
</organism>
<feature type="region of interest" description="Disordered" evidence="5">
    <location>
        <begin position="377"/>
        <end position="399"/>
    </location>
</feature>
<evidence type="ECO:0000256" key="2">
    <source>
        <dbReference type="ARBA" id="ARBA00022801"/>
    </source>
</evidence>
<dbReference type="GO" id="GO:0005524">
    <property type="term" value="F:ATP binding"/>
    <property type="evidence" value="ECO:0007669"/>
    <property type="project" value="UniProtKB-KW"/>
</dbReference>
<dbReference type="SUPFAM" id="SSF52540">
    <property type="entry name" value="P-loop containing nucleoside triphosphate hydrolases"/>
    <property type="match status" value="1"/>
</dbReference>
<dbReference type="PROSITE" id="PS51192">
    <property type="entry name" value="HELICASE_ATP_BIND_1"/>
    <property type="match status" value="1"/>
</dbReference>
<reference evidence="9 10" key="1">
    <citation type="journal article" date="2016" name="BMC Genomics">
        <title>Comparative genomics reveals Cyclospora cayetanensis possesses coccidia-like metabolism and invasion components but unique surface antigens.</title>
        <authorList>
            <person name="Liu S."/>
            <person name="Wang L."/>
            <person name="Zheng H."/>
            <person name="Xu Z."/>
            <person name="Roellig D.M."/>
            <person name="Li N."/>
            <person name="Frace M.A."/>
            <person name="Tang K."/>
            <person name="Arrowood M.J."/>
            <person name="Moss D.M."/>
            <person name="Zhang L."/>
            <person name="Feng Y."/>
            <person name="Xiao L."/>
        </authorList>
    </citation>
    <scope>NUCLEOTIDE SEQUENCE [LARGE SCALE GENOMIC DNA]</scope>
    <source>
        <strain evidence="9 10">CHN_HEN01</strain>
    </source>
</reference>
<dbReference type="InterPro" id="IPR027417">
    <property type="entry name" value="P-loop_NTPase"/>
</dbReference>
<dbReference type="PANTHER" id="PTHR47959">
    <property type="entry name" value="ATP-DEPENDENT RNA HELICASE RHLE-RELATED"/>
    <property type="match status" value="1"/>
</dbReference>
<dbReference type="GO" id="GO:0005829">
    <property type="term" value="C:cytosol"/>
    <property type="evidence" value="ECO:0007669"/>
    <property type="project" value="TreeGrafter"/>
</dbReference>
<dbReference type="CDD" id="cd18787">
    <property type="entry name" value="SF2_C_DEAD"/>
    <property type="match status" value="1"/>
</dbReference>
<name>A0A1D3D171_9EIME</name>